<dbReference type="AlphaFoldDB" id="A0AAV6XUR4"/>
<evidence type="ECO:0000256" key="3">
    <source>
        <dbReference type="ARBA" id="ARBA00005466"/>
    </source>
</evidence>
<dbReference type="Gene3D" id="3.30.465.10">
    <property type="match status" value="1"/>
</dbReference>
<dbReference type="Pfam" id="PF01565">
    <property type="entry name" value="FAD_binding_4"/>
    <property type="match status" value="1"/>
</dbReference>
<protein>
    <recommendedName>
        <fullName evidence="11">FAD-binding PCMH-type domain-containing protein</fullName>
    </recommendedName>
</protein>
<evidence type="ECO:0000259" key="11">
    <source>
        <dbReference type="PROSITE" id="PS51387"/>
    </source>
</evidence>
<keyword evidence="4" id="KW-0017">Alkaloid metabolism</keyword>
<comment type="caution">
    <text evidence="12">The sequence shown here is derived from an EMBL/GenBank/DDBJ whole genome shotgun (WGS) entry which is preliminary data.</text>
</comment>
<dbReference type="GO" id="GO:0016491">
    <property type="term" value="F:oxidoreductase activity"/>
    <property type="evidence" value="ECO:0007669"/>
    <property type="project" value="UniProtKB-KW"/>
</dbReference>
<evidence type="ECO:0000256" key="6">
    <source>
        <dbReference type="ARBA" id="ARBA00022729"/>
    </source>
</evidence>
<keyword evidence="9" id="KW-0325">Glycoprotein</keyword>
<dbReference type="Proteomes" id="UP000826271">
    <property type="component" value="Unassembled WGS sequence"/>
</dbReference>
<organism evidence="12 13">
    <name type="scientific">Buddleja alternifolia</name>
    <dbReference type="NCBI Taxonomy" id="168488"/>
    <lineage>
        <taxon>Eukaryota</taxon>
        <taxon>Viridiplantae</taxon>
        <taxon>Streptophyta</taxon>
        <taxon>Embryophyta</taxon>
        <taxon>Tracheophyta</taxon>
        <taxon>Spermatophyta</taxon>
        <taxon>Magnoliopsida</taxon>
        <taxon>eudicotyledons</taxon>
        <taxon>Gunneridae</taxon>
        <taxon>Pentapetalae</taxon>
        <taxon>asterids</taxon>
        <taxon>lamiids</taxon>
        <taxon>Lamiales</taxon>
        <taxon>Scrophulariaceae</taxon>
        <taxon>Buddlejeae</taxon>
        <taxon>Buddleja</taxon>
    </lineage>
</organism>
<dbReference type="Gene3D" id="3.30.43.10">
    <property type="entry name" value="Uridine Diphospho-n-acetylenolpyruvylglucosamine Reductase, domain 2"/>
    <property type="match status" value="1"/>
</dbReference>
<evidence type="ECO:0000256" key="9">
    <source>
        <dbReference type="ARBA" id="ARBA00023180"/>
    </source>
</evidence>
<feature type="chain" id="PRO_5043664076" description="FAD-binding PCMH-type domain-containing protein" evidence="10">
    <location>
        <begin position="23"/>
        <end position="543"/>
    </location>
</feature>
<evidence type="ECO:0000256" key="1">
    <source>
        <dbReference type="ARBA" id="ARBA00001974"/>
    </source>
</evidence>
<evidence type="ECO:0000256" key="4">
    <source>
        <dbReference type="ARBA" id="ARBA00022589"/>
    </source>
</evidence>
<dbReference type="GO" id="GO:0071949">
    <property type="term" value="F:FAD binding"/>
    <property type="evidence" value="ECO:0007669"/>
    <property type="project" value="InterPro"/>
</dbReference>
<dbReference type="SUPFAM" id="SSF56176">
    <property type="entry name" value="FAD-binding/transporter-associated domain-like"/>
    <property type="match status" value="1"/>
</dbReference>
<dbReference type="InterPro" id="IPR016166">
    <property type="entry name" value="FAD-bd_PCMH"/>
</dbReference>
<dbReference type="PANTHER" id="PTHR32448">
    <property type="entry name" value="OS08G0158400 PROTEIN"/>
    <property type="match status" value="1"/>
</dbReference>
<dbReference type="PROSITE" id="PS00862">
    <property type="entry name" value="OX2_COVAL_FAD"/>
    <property type="match status" value="1"/>
</dbReference>
<gene>
    <name evidence="12" type="ORF">BUALT_Bualt03G0016100</name>
</gene>
<sequence length="543" mass="61393">MGSLSIISTIFLLSISLSACHANYQTFLQCVCNQTSGHIEILQHIHPPTSPTYTYLLRNATQNPRFDSTAERPFLIVAPKEETEIRPVILCSKKLGHQIRVKSGGHDYEGLSFRSETPFIMIDLSNFKEIFIYLEEETAWIQSGVKLGQLYYEIAKKSKTHAFAGGLYPTVGSGGQISGGGLGTLMRKYGLAADNVLDARIMDVSGRILDRETMGEDLFWAIRGGGGASFGVILAWKLKLVRVPENVTAFSFRRKLEPGNLNLLQKWQNTAHNISEDLFIRILVQNILKDAPGNEKIVKVTYNGLFLGPADELVSVLNESFPEFGLETEDCFKEPVGNSSCSDPPCIKKECFQVPWINSVLFFCGKKTDQPVEILLEKNVNTNFYKATSDFLKSPIPDEGWKMIHKMMLSDDRPIMIIDPLGGQMDEIGENETPFAHRKGNLFNIQYMTNWAVNSENEAGRHIKWIRNLHKEMEPYVARSPRTAYINYKDLDLGKNDKYCSYNQAKVWGEKYFKGNFERLARVKGKVDPSNFFRNEQSIPVLL</sequence>
<feature type="signal peptide" evidence="10">
    <location>
        <begin position="1"/>
        <end position="22"/>
    </location>
</feature>
<dbReference type="Pfam" id="PF08031">
    <property type="entry name" value="BBE"/>
    <property type="match status" value="1"/>
</dbReference>
<keyword evidence="8" id="KW-0560">Oxidoreductase</keyword>
<feature type="domain" description="FAD-binding PCMH-type" evidence="11">
    <location>
        <begin position="69"/>
        <end position="243"/>
    </location>
</feature>
<evidence type="ECO:0000256" key="8">
    <source>
        <dbReference type="ARBA" id="ARBA00023002"/>
    </source>
</evidence>
<dbReference type="EMBL" id="WHWC01000003">
    <property type="protein sequence ID" value="KAG8385190.1"/>
    <property type="molecule type" value="Genomic_DNA"/>
</dbReference>
<dbReference type="InterPro" id="IPR036318">
    <property type="entry name" value="FAD-bd_PCMH-like_sf"/>
</dbReference>
<dbReference type="Gene3D" id="3.40.462.20">
    <property type="match status" value="1"/>
</dbReference>
<evidence type="ECO:0000313" key="12">
    <source>
        <dbReference type="EMBL" id="KAG8385190.1"/>
    </source>
</evidence>
<evidence type="ECO:0000313" key="13">
    <source>
        <dbReference type="Proteomes" id="UP000826271"/>
    </source>
</evidence>
<evidence type="ECO:0000256" key="2">
    <source>
        <dbReference type="ARBA" id="ARBA00004913"/>
    </source>
</evidence>
<comment type="cofactor">
    <cofactor evidence="1">
        <name>FAD</name>
        <dbReference type="ChEBI" id="CHEBI:57692"/>
    </cofactor>
</comment>
<keyword evidence="5" id="KW-0285">Flavoprotein</keyword>
<dbReference type="InterPro" id="IPR006093">
    <property type="entry name" value="Oxy_OxRdtase_FAD_BS"/>
</dbReference>
<dbReference type="InterPro" id="IPR006094">
    <property type="entry name" value="Oxid_FAD_bind_N"/>
</dbReference>
<dbReference type="InterPro" id="IPR016167">
    <property type="entry name" value="FAD-bd_PCMH_sub1"/>
</dbReference>
<accession>A0AAV6XUR4</accession>
<keyword evidence="7" id="KW-0274">FAD</keyword>
<dbReference type="InterPro" id="IPR016169">
    <property type="entry name" value="FAD-bd_PCMH_sub2"/>
</dbReference>
<dbReference type="PROSITE" id="PS51387">
    <property type="entry name" value="FAD_PCMH"/>
    <property type="match status" value="1"/>
</dbReference>
<evidence type="ECO:0000256" key="5">
    <source>
        <dbReference type="ARBA" id="ARBA00022630"/>
    </source>
</evidence>
<evidence type="ECO:0000256" key="10">
    <source>
        <dbReference type="SAM" id="SignalP"/>
    </source>
</evidence>
<reference evidence="12" key="1">
    <citation type="submission" date="2019-10" db="EMBL/GenBank/DDBJ databases">
        <authorList>
            <person name="Zhang R."/>
            <person name="Pan Y."/>
            <person name="Wang J."/>
            <person name="Ma R."/>
            <person name="Yu S."/>
        </authorList>
    </citation>
    <scope>NUCLEOTIDE SEQUENCE</scope>
    <source>
        <strain evidence="12">LA-IB0</strain>
        <tissue evidence="12">Leaf</tissue>
    </source>
</reference>
<proteinExistence type="inferred from homology"/>
<evidence type="ECO:0000256" key="7">
    <source>
        <dbReference type="ARBA" id="ARBA00022827"/>
    </source>
</evidence>
<dbReference type="InterPro" id="IPR012951">
    <property type="entry name" value="BBE"/>
</dbReference>
<comment type="pathway">
    <text evidence="2">Alkaloid biosynthesis.</text>
</comment>
<name>A0AAV6XUR4_9LAMI</name>
<keyword evidence="6 10" id="KW-0732">Signal</keyword>
<comment type="similarity">
    <text evidence="3">Belongs to the oxygen-dependent FAD-linked oxidoreductase family.</text>
</comment>
<keyword evidence="13" id="KW-1185">Reference proteome</keyword>